<dbReference type="InterPro" id="IPR036188">
    <property type="entry name" value="FAD/NAD-bd_sf"/>
</dbReference>
<dbReference type="GeneTree" id="ENSGT00390000008744"/>
<accession>A0A8C5Y5Z0</accession>
<dbReference type="EMBL" id="ABDC03019331">
    <property type="status" value="NOT_ANNOTATED_CDS"/>
    <property type="molecule type" value="Genomic_DNA"/>
</dbReference>
<dbReference type="AlphaFoldDB" id="A0A8C5Y5Z0"/>
<sequence length="92" mass="9910">GRTVVVLGGGISGLAASYHLSRERLGSWIRSVRGRNGAIFELGPWGIRPEGALGAQTLLKVASLAMDTFIDFLLYSRPWGDTKMNECQGICS</sequence>
<evidence type="ECO:0000313" key="2">
    <source>
        <dbReference type="Proteomes" id="UP000694394"/>
    </source>
</evidence>
<dbReference type="Ensembl" id="ENSMICT00000059201.1">
    <property type="protein sequence ID" value="ENSMICP00000046687.1"/>
    <property type="gene ID" value="ENSMICG00000028726.2"/>
</dbReference>
<dbReference type="Proteomes" id="UP000694394">
    <property type="component" value="Chromosome 15"/>
</dbReference>
<dbReference type="SUPFAM" id="SSF51905">
    <property type="entry name" value="FAD/NAD(P)-binding domain"/>
    <property type="match status" value="1"/>
</dbReference>
<proteinExistence type="predicted"/>
<reference evidence="1" key="1">
    <citation type="submission" date="2016-12" db="EMBL/GenBank/DDBJ databases">
        <title>Mouse lemur reference genome and diversity panel.</title>
        <authorList>
            <person name="Harris R."/>
            <person name="Larsen P."/>
            <person name="Liu Y."/>
            <person name="Hughes D.S."/>
            <person name="Murali S."/>
            <person name="Raveendran M."/>
            <person name="Korchina V."/>
            <person name="Wang M."/>
            <person name="Jhangiani S."/>
            <person name="Bandaranaike D."/>
            <person name="Bellair M."/>
            <person name="Blankenburg K."/>
            <person name="Chao H."/>
            <person name="Dahdouli M."/>
            <person name="Dinh H."/>
            <person name="Doddapaneni H."/>
            <person name="English A."/>
            <person name="Firestine M."/>
            <person name="Gnanaolivu R."/>
            <person name="Gross S."/>
            <person name="Hernandez B."/>
            <person name="Javaid M."/>
            <person name="Jayaseelan J."/>
            <person name="Jones J."/>
            <person name="Khan Z."/>
            <person name="Kovar C."/>
            <person name="Kurapati P."/>
            <person name="Le B."/>
            <person name="Lee S."/>
            <person name="Li M."/>
            <person name="Mathew T."/>
            <person name="Narasimhan A."/>
            <person name="Ngo D."/>
            <person name="Nguyen L."/>
            <person name="Okwuonu G."/>
            <person name="Ongeri F."/>
            <person name="Osuji N."/>
            <person name="Pu L.-L."/>
            <person name="Puazo M."/>
            <person name="Quiroz J."/>
            <person name="Raj R."/>
            <person name="Rajbhandari K."/>
            <person name="Reid J.G."/>
            <person name="Santibanez J."/>
            <person name="Sexton D."/>
            <person name="Skinner E."/>
            <person name="Vee V."/>
            <person name="Weissenberger G."/>
            <person name="Wu Y."/>
            <person name="Xin Y."/>
            <person name="Han Y."/>
            <person name="Campbell C."/>
            <person name="Brown A."/>
            <person name="Sullivan B."/>
            <person name="Shelton J."/>
            <person name="Brown S."/>
            <person name="Dudchenko O."/>
            <person name="Machol I."/>
            <person name="Durand N."/>
            <person name="Shamim M."/>
            <person name="Lieberman A."/>
            <person name="Muzny D.M."/>
            <person name="Richards S."/>
            <person name="Yoder A."/>
            <person name="Worley K.C."/>
            <person name="Rogers J."/>
            <person name="Gibbs R.A."/>
        </authorList>
    </citation>
    <scope>NUCLEOTIDE SEQUENCE [LARGE SCALE GENOMIC DNA]</scope>
</reference>
<dbReference type="Gene3D" id="3.50.50.60">
    <property type="entry name" value="FAD/NAD(P)-binding domain"/>
    <property type="match status" value="1"/>
</dbReference>
<organism evidence="1 2">
    <name type="scientific">Microcebus murinus</name>
    <name type="common">Gray mouse lemur</name>
    <name type="synonym">Lemur murinus</name>
    <dbReference type="NCBI Taxonomy" id="30608"/>
    <lineage>
        <taxon>Eukaryota</taxon>
        <taxon>Metazoa</taxon>
        <taxon>Chordata</taxon>
        <taxon>Craniata</taxon>
        <taxon>Vertebrata</taxon>
        <taxon>Euteleostomi</taxon>
        <taxon>Mammalia</taxon>
        <taxon>Eutheria</taxon>
        <taxon>Euarchontoglires</taxon>
        <taxon>Primates</taxon>
        <taxon>Strepsirrhini</taxon>
        <taxon>Lemuriformes</taxon>
        <taxon>Cheirogaleidae</taxon>
        <taxon>Microcebus</taxon>
    </lineage>
</organism>
<name>A0A8C5Y5Z0_MICMU</name>
<reference evidence="1" key="2">
    <citation type="submission" date="2025-08" db="UniProtKB">
        <authorList>
            <consortium name="Ensembl"/>
        </authorList>
    </citation>
    <scope>IDENTIFICATION</scope>
</reference>
<keyword evidence="2" id="KW-1185">Reference proteome</keyword>
<protein>
    <submittedName>
        <fullName evidence="1">Uncharacterized protein</fullName>
    </submittedName>
</protein>
<evidence type="ECO:0000313" key="1">
    <source>
        <dbReference type="Ensembl" id="ENSMICP00000046687.1"/>
    </source>
</evidence>
<reference evidence="1" key="3">
    <citation type="submission" date="2025-09" db="UniProtKB">
        <authorList>
            <consortium name="Ensembl"/>
        </authorList>
    </citation>
    <scope>IDENTIFICATION</scope>
</reference>